<feature type="domain" description="Phage-Barnase-EndoU-ColicinE5/D-RelE like nuclease 3" evidence="2">
    <location>
        <begin position="328"/>
        <end position="415"/>
    </location>
</feature>
<dbReference type="InterPro" id="IPR041301">
    <property type="entry name" value="PBECR3"/>
</dbReference>
<evidence type="ECO:0000313" key="3">
    <source>
        <dbReference type="EMBL" id="QNG47415.1"/>
    </source>
</evidence>
<accession>A0A9X7UIA4</accession>
<proteinExistence type="predicted"/>
<dbReference type="Pfam" id="PF04233">
    <property type="entry name" value="Phage_Mu_F"/>
    <property type="match status" value="1"/>
</dbReference>
<dbReference type="InterPro" id="IPR006528">
    <property type="entry name" value="Phage_head_morphogenesis_dom"/>
</dbReference>
<organism evidence="3 4">
    <name type="scientific">Sphingobium yanoikuyae</name>
    <name type="common">Sphingomonas yanoikuyae</name>
    <dbReference type="NCBI Taxonomy" id="13690"/>
    <lineage>
        <taxon>Bacteria</taxon>
        <taxon>Pseudomonadati</taxon>
        <taxon>Pseudomonadota</taxon>
        <taxon>Alphaproteobacteria</taxon>
        <taxon>Sphingomonadales</taxon>
        <taxon>Sphingomonadaceae</taxon>
        <taxon>Sphingobium</taxon>
    </lineage>
</organism>
<dbReference type="Pfam" id="PF18812">
    <property type="entry name" value="PBECR3"/>
    <property type="match status" value="1"/>
</dbReference>
<evidence type="ECO:0000259" key="2">
    <source>
        <dbReference type="Pfam" id="PF18812"/>
    </source>
</evidence>
<gene>
    <name evidence="3" type="ORF">H3V42_07340</name>
</gene>
<sequence length="429" mass="47395">MPSQPSAVTGAFRRPFTEQVAFFRGKLGNLVPTQFWDDLEREQHDTGFMVAGAQKADLLSDLAMAVDRTIAEGKSLDAFRKDFRAIVQRHGWHGWTGEDTKGGRAWRTRTIYKTNASTSYAAGRYAQLVDGNFALWVYRHGGSKDPRHEHLHVFDGLCLPPDHPFWKIFFPPSDWGCSCYVVGARSERAARRLGGDPDKKLPDGWDAINPKTGVPNGAGRNWDYAPGASVAPIVKATAEKIRHWDYRIGKGFMEGVPEAMRDALAESYRALPSVADDARRYARRIWGESEGMIEPLRTLGLVGPRQAEAIRTVIAGDTPIDLYDFSLARHDLDHVRAAHGSAATEAPRGQRAIVPDDFAALPQIIARPDAIEPAGMSKDGEQLVNFVKRIGGETYVATFVIRRGRRTVALVTMYVRVGKGGSGAATQRR</sequence>
<feature type="domain" description="Phage head morphogenesis" evidence="1">
    <location>
        <begin position="62"/>
        <end position="181"/>
    </location>
</feature>
<protein>
    <submittedName>
        <fullName evidence="3">Phage head protein</fullName>
    </submittedName>
</protein>
<name>A0A9X7UIA4_SPHYA</name>
<dbReference type="Proteomes" id="UP000515377">
    <property type="component" value="Chromosome"/>
</dbReference>
<dbReference type="AlphaFoldDB" id="A0A9X7UIA4"/>
<dbReference type="EMBL" id="CP060122">
    <property type="protein sequence ID" value="QNG47415.1"/>
    <property type="molecule type" value="Genomic_DNA"/>
</dbReference>
<reference evidence="3 4" key="1">
    <citation type="submission" date="2020-07" db="EMBL/GenBank/DDBJ databases">
        <title>Whole genome sequence of Sphingobium yanoikuyae A3.</title>
        <authorList>
            <person name="Han S.-S."/>
        </authorList>
    </citation>
    <scope>NUCLEOTIDE SEQUENCE [LARGE SCALE GENOMIC DNA]</scope>
    <source>
        <strain evidence="3 4">A3</strain>
    </source>
</reference>
<evidence type="ECO:0000259" key="1">
    <source>
        <dbReference type="Pfam" id="PF04233"/>
    </source>
</evidence>
<evidence type="ECO:0000313" key="4">
    <source>
        <dbReference type="Proteomes" id="UP000515377"/>
    </source>
</evidence>